<dbReference type="GO" id="GO:0005829">
    <property type="term" value="C:cytosol"/>
    <property type="evidence" value="ECO:0000318"/>
    <property type="project" value="GO_Central"/>
</dbReference>
<organism evidence="9 10">
    <name type="scientific">Eremothecium gossypii (strain ATCC 10895 / CBS 109.51 / FGSC 9923 / NRRL Y-1056)</name>
    <name type="common">Yeast</name>
    <name type="synonym">Ashbya gossypii</name>
    <dbReference type="NCBI Taxonomy" id="284811"/>
    <lineage>
        <taxon>Eukaryota</taxon>
        <taxon>Fungi</taxon>
        <taxon>Dikarya</taxon>
        <taxon>Ascomycota</taxon>
        <taxon>Saccharomycotina</taxon>
        <taxon>Saccharomycetes</taxon>
        <taxon>Saccharomycetales</taxon>
        <taxon>Saccharomycetaceae</taxon>
        <taxon>Eremothecium</taxon>
    </lineage>
</organism>
<evidence type="ECO:0000256" key="5">
    <source>
        <dbReference type="ARBA" id="ARBA00048885"/>
    </source>
</evidence>
<reference evidence="10" key="2">
    <citation type="journal article" date="2013" name="G3 (Bethesda)">
        <title>Genomes of Ashbya fungi isolated from insects reveal four mating-type loci, numerous translocations, lack of transposons, and distinct gene duplications.</title>
        <authorList>
            <person name="Dietrich F.S."/>
            <person name="Voegeli S."/>
            <person name="Kuo S."/>
            <person name="Philippsen P."/>
        </authorList>
    </citation>
    <scope>GENOME REANNOTATION</scope>
    <source>
        <strain evidence="10">ATCC 10895 / CBS 109.51 / FGSC 9923 / NRRL Y-1056</strain>
    </source>
</reference>
<accession>Q74Z82</accession>
<keyword evidence="4 6" id="KW-0418">Kinase</keyword>
<dbReference type="PANTHER" id="PTHR10196">
    <property type="entry name" value="SUGAR KINASE"/>
    <property type="match status" value="1"/>
</dbReference>
<dbReference type="InParanoid" id="Q74Z82"/>
<dbReference type="InterPro" id="IPR018485">
    <property type="entry name" value="FGGY_C"/>
</dbReference>
<evidence type="ECO:0000256" key="2">
    <source>
        <dbReference type="ARBA" id="ARBA00022629"/>
    </source>
</evidence>
<dbReference type="InterPro" id="IPR042024">
    <property type="entry name" value="D-XK_euk"/>
</dbReference>
<keyword evidence="2 6" id="KW-0859">Xylose metabolism</keyword>
<dbReference type="HOGENOM" id="CLU_016149_8_0_1"/>
<keyword evidence="6" id="KW-0119">Carbohydrate metabolism</keyword>
<dbReference type="PANTHER" id="PTHR10196:SF57">
    <property type="entry name" value="XYLULOSE KINASE"/>
    <property type="match status" value="1"/>
</dbReference>
<evidence type="ECO:0000256" key="1">
    <source>
        <dbReference type="ARBA" id="ARBA00009156"/>
    </source>
</evidence>
<evidence type="ECO:0000259" key="8">
    <source>
        <dbReference type="Pfam" id="PF02782"/>
    </source>
</evidence>
<evidence type="ECO:0000313" key="10">
    <source>
        <dbReference type="Proteomes" id="UP000000591"/>
    </source>
</evidence>
<feature type="domain" description="Carbohydrate kinase FGGY C-terminal" evidence="8">
    <location>
        <begin position="294"/>
        <end position="509"/>
    </location>
</feature>
<dbReference type="GO" id="GO:0042732">
    <property type="term" value="P:D-xylose metabolic process"/>
    <property type="evidence" value="ECO:0007669"/>
    <property type="project" value="UniProtKB-UniRule"/>
</dbReference>
<keyword evidence="6" id="KW-0067">ATP-binding</keyword>
<dbReference type="Pfam" id="PF02782">
    <property type="entry name" value="FGGY_C"/>
    <property type="match status" value="1"/>
</dbReference>
<dbReference type="FunFam" id="3.30.420.40:FF:000170">
    <property type="entry name" value="D-xylulose kinase"/>
    <property type="match status" value="1"/>
</dbReference>
<dbReference type="GO" id="GO:0005997">
    <property type="term" value="P:xylulose metabolic process"/>
    <property type="evidence" value="ECO:0000318"/>
    <property type="project" value="GO_Central"/>
</dbReference>
<evidence type="ECO:0000256" key="3">
    <source>
        <dbReference type="ARBA" id="ARBA00022679"/>
    </source>
</evidence>
<dbReference type="SUPFAM" id="SSF53067">
    <property type="entry name" value="Actin-like ATPase domain"/>
    <property type="match status" value="2"/>
</dbReference>
<keyword evidence="3 6" id="KW-0808">Transferase</keyword>
<sequence>MAESKLYLGFDLSTQQLKCLAIDEDLAIKCTAVVDFDRDLAGYETVKGVYTREDNVVESPVEMWLEALDLCFERLAREVDLGAVEAISGSCQQHASVYWTEDVKTRIRELDSRSGLRAQLGPCLSRANAPNWQDHSTEAQREQFEAHCGGPQELAQLTGSKAHFRFTGLQIKKIRDTEPATFAATAAISLASSFLASVLVGKLVPPEEADACGMNLYDIAQHRYDEGLLQMVDDALFDKLCGNPVRCDNVRPLGTVSRYFKEKYGINTSCNIYQLTGDNLATICSLPLQKNDLLVSLGTSTTVLAVTEKYSPSPNYHMFIHPTIPGNYMGMVCYCNGALARERIKDTLGDESGWAAFSKALEDDSVDTSAELGVYFPLPEIVPSVDHPLVKRVRISPKGLQEVESFASPAHDAKNIVESQALSCRVRVAPLLSTPPEISDTGGHAAFDGQQRDVAEFTRRPNRVFFVGGASKNDAIVRAMADILGAKGGNYRLETSNSCALGGCYKAFWSDLLYKQKTNASFADWLDSVFKWDRDCKMLCKTDNRKWAASLGKIAALSRLEETL</sequence>
<dbReference type="GO" id="GO:0004856">
    <property type="term" value="F:D-xylulokinase activity"/>
    <property type="evidence" value="ECO:0000318"/>
    <property type="project" value="GO_Central"/>
</dbReference>
<dbReference type="RefSeq" id="NP_986990.2">
    <property type="nucleotide sequence ID" value="NM_212052.2"/>
</dbReference>
<dbReference type="FunCoup" id="Q74Z82">
    <property type="interactions" value="503"/>
</dbReference>
<proteinExistence type="inferred from homology"/>
<keyword evidence="10" id="KW-1185">Reference proteome</keyword>
<feature type="domain" description="Carbohydrate kinase FGGY N-terminal" evidence="7">
    <location>
        <begin position="128"/>
        <end position="281"/>
    </location>
</feature>
<dbReference type="GO" id="GO:0005524">
    <property type="term" value="F:ATP binding"/>
    <property type="evidence" value="ECO:0007669"/>
    <property type="project" value="UniProtKB-UniRule"/>
</dbReference>
<evidence type="ECO:0000256" key="6">
    <source>
        <dbReference type="RuleBase" id="RU367058"/>
    </source>
</evidence>
<protein>
    <recommendedName>
        <fullName evidence="6">Xylulose kinase</fullName>
        <ecNumber evidence="6">2.7.1.17</ecNumber>
    </recommendedName>
</protein>
<evidence type="ECO:0000313" key="9">
    <source>
        <dbReference type="EMBL" id="AAS54814.2"/>
    </source>
</evidence>
<gene>
    <name evidence="9" type="ORF">AGOS_AGR324C</name>
</gene>
<dbReference type="STRING" id="284811.Q74Z82"/>
<dbReference type="OMA" id="NSCALGG"/>
<dbReference type="eggNOG" id="KOG2531">
    <property type="taxonomic scope" value="Eukaryota"/>
</dbReference>
<dbReference type="Pfam" id="PF00370">
    <property type="entry name" value="FGGY_N"/>
    <property type="match status" value="1"/>
</dbReference>
<dbReference type="KEGG" id="ago:AGOS_AGR324C"/>
<dbReference type="EC" id="2.7.1.17" evidence="6"/>
<comment type="function">
    <text evidence="6">Highly specific D-xylulose kinase which participates in the catabolism of xylose. Xylose is a major component of hemicelluloses such as xylan. Most fungi utilize D-xylose via three enzymatic reactions, xylose reductase (XR), xylitol dehydrogenase (XDH), and xylulokinase, to form xylulose 5-phosphate, which enters pentose phosphate pathway.</text>
</comment>
<comment type="similarity">
    <text evidence="1 6">Belongs to the FGGY kinase family.</text>
</comment>
<dbReference type="Proteomes" id="UP000000591">
    <property type="component" value="Chromosome VII"/>
</dbReference>
<dbReference type="AlphaFoldDB" id="Q74Z82"/>
<comment type="catalytic activity">
    <reaction evidence="5 6">
        <text>D-xylulose + ATP = D-xylulose 5-phosphate + ADP + H(+)</text>
        <dbReference type="Rhea" id="RHEA:10964"/>
        <dbReference type="ChEBI" id="CHEBI:15378"/>
        <dbReference type="ChEBI" id="CHEBI:17140"/>
        <dbReference type="ChEBI" id="CHEBI:30616"/>
        <dbReference type="ChEBI" id="CHEBI:57737"/>
        <dbReference type="ChEBI" id="CHEBI:456216"/>
        <dbReference type="EC" id="2.7.1.17"/>
    </reaction>
</comment>
<dbReference type="InterPro" id="IPR043129">
    <property type="entry name" value="ATPase_NBD"/>
</dbReference>
<dbReference type="EMBL" id="AE016820">
    <property type="protein sequence ID" value="AAS54814.2"/>
    <property type="molecule type" value="Genomic_DNA"/>
</dbReference>
<dbReference type="OrthoDB" id="1728974at2759"/>
<dbReference type="CDD" id="cd07776">
    <property type="entry name" value="ASKHA_NBD_FGGY_SpXK-like"/>
    <property type="match status" value="1"/>
</dbReference>
<dbReference type="Gene3D" id="3.30.420.40">
    <property type="match status" value="2"/>
</dbReference>
<dbReference type="InterPro" id="IPR018484">
    <property type="entry name" value="FGGY_N"/>
</dbReference>
<evidence type="ECO:0000259" key="7">
    <source>
        <dbReference type="Pfam" id="PF00370"/>
    </source>
</evidence>
<name>Q74Z82_EREGS</name>
<reference evidence="9 10" key="1">
    <citation type="journal article" date="2004" name="Science">
        <title>The Ashbya gossypii genome as a tool for mapping the ancient Saccharomyces cerevisiae genome.</title>
        <authorList>
            <person name="Dietrich F.S."/>
            <person name="Voegeli S."/>
            <person name="Brachat S."/>
            <person name="Lerch A."/>
            <person name="Gates K."/>
            <person name="Steiner S."/>
            <person name="Mohr C."/>
            <person name="Pohlmann R."/>
            <person name="Luedi P."/>
            <person name="Choi S."/>
            <person name="Wing R.A."/>
            <person name="Flavier A."/>
            <person name="Gaffney T.D."/>
            <person name="Philippsen P."/>
        </authorList>
    </citation>
    <scope>NUCLEOTIDE SEQUENCE [LARGE SCALE GENOMIC DNA]</scope>
    <source>
        <strain evidence="10">ATCC 10895 / CBS 109.51 / FGSC 9923 / NRRL Y-1056</strain>
    </source>
</reference>
<dbReference type="GeneID" id="4623293"/>
<keyword evidence="6" id="KW-0547">Nucleotide-binding</keyword>
<evidence type="ECO:0000256" key="4">
    <source>
        <dbReference type="ARBA" id="ARBA00022777"/>
    </source>
</evidence>